<feature type="domain" description="NB-ARC" evidence="7">
    <location>
        <begin position="252"/>
        <end position="428"/>
    </location>
</feature>
<reference evidence="11" key="2">
    <citation type="submission" date="2018-05" db="EMBL/GenBank/DDBJ databases">
        <title>OpunRS2 (Oryza punctata Reference Sequence Version 2).</title>
        <authorList>
            <person name="Zhang J."/>
            <person name="Kudrna D."/>
            <person name="Lee S."/>
            <person name="Talag J."/>
            <person name="Welchert J."/>
            <person name="Wing R.A."/>
        </authorList>
    </citation>
    <scope>NUCLEOTIDE SEQUENCE [LARGE SCALE GENOMIC DNA]</scope>
</reference>
<feature type="domain" description="Disease resistance protein winged helix" evidence="9">
    <location>
        <begin position="517"/>
        <end position="587"/>
    </location>
</feature>
<dbReference type="InterPro" id="IPR044974">
    <property type="entry name" value="Disease_R_plants"/>
</dbReference>
<organism evidence="11">
    <name type="scientific">Oryza punctata</name>
    <name type="common">Red rice</name>
    <dbReference type="NCBI Taxonomy" id="4537"/>
    <lineage>
        <taxon>Eukaryota</taxon>
        <taxon>Viridiplantae</taxon>
        <taxon>Streptophyta</taxon>
        <taxon>Embryophyta</taxon>
        <taxon>Tracheophyta</taxon>
        <taxon>Spermatophyta</taxon>
        <taxon>Magnoliopsida</taxon>
        <taxon>Liliopsida</taxon>
        <taxon>Poales</taxon>
        <taxon>Poaceae</taxon>
        <taxon>BOP clade</taxon>
        <taxon>Oryzoideae</taxon>
        <taxon>Oryzeae</taxon>
        <taxon>Oryzinae</taxon>
        <taxon>Oryza</taxon>
    </lineage>
</organism>
<dbReference type="Pfam" id="PF23559">
    <property type="entry name" value="WHD_DRP"/>
    <property type="match status" value="1"/>
</dbReference>
<keyword evidence="3" id="KW-0677">Repeat</keyword>
<dbReference type="CDD" id="cd14798">
    <property type="entry name" value="RX-CC_like"/>
    <property type="match status" value="1"/>
</dbReference>
<evidence type="ECO:0000256" key="4">
    <source>
        <dbReference type="ARBA" id="ARBA00022741"/>
    </source>
</evidence>
<dbReference type="Gene3D" id="3.40.50.300">
    <property type="entry name" value="P-loop containing nucleotide triphosphate hydrolases"/>
    <property type="match status" value="1"/>
</dbReference>
<evidence type="ECO:0000259" key="8">
    <source>
        <dbReference type="Pfam" id="PF18052"/>
    </source>
</evidence>
<evidence type="ECO:0000259" key="9">
    <source>
        <dbReference type="Pfam" id="PF23559"/>
    </source>
</evidence>
<dbReference type="Gene3D" id="1.10.8.430">
    <property type="entry name" value="Helical domain of apoptotic protease-activating factors"/>
    <property type="match status" value="1"/>
</dbReference>
<dbReference type="PANTHER" id="PTHR23155:SF1205">
    <property type="entry name" value="DISEASE RESISTANCE PROTEIN RPM1"/>
    <property type="match status" value="1"/>
</dbReference>
<accession>A0A0E0JGV8</accession>
<keyword evidence="2" id="KW-0433">Leucine-rich repeat</keyword>
<dbReference type="FunFam" id="1.10.10.10:FF:000322">
    <property type="entry name" value="Probable disease resistance protein At1g63360"/>
    <property type="match status" value="1"/>
</dbReference>
<dbReference type="HOGENOM" id="CLU_000837_25_4_1"/>
<dbReference type="InterPro" id="IPR041118">
    <property type="entry name" value="Rx_N"/>
</dbReference>
<evidence type="ECO:0000256" key="6">
    <source>
        <dbReference type="ARBA" id="ARBA00023054"/>
    </source>
</evidence>
<evidence type="ECO:0000256" key="1">
    <source>
        <dbReference type="ARBA" id="ARBA00008894"/>
    </source>
</evidence>
<dbReference type="Pfam" id="PF18052">
    <property type="entry name" value="Rx_N"/>
    <property type="match status" value="1"/>
</dbReference>
<dbReference type="eggNOG" id="KOG4658">
    <property type="taxonomic scope" value="Eukaryota"/>
</dbReference>
<dbReference type="SUPFAM" id="SSF52540">
    <property type="entry name" value="P-loop containing nucleoside triphosphate hydrolases"/>
    <property type="match status" value="1"/>
</dbReference>
<comment type="similarity">
    <text evidence="1">Belongs to the disease resistance NB-LRR family.</text>
</comment>
<dbReference type="Gramene" id="OPUNC01G10580.1">
    <property type="protein sequence ID" value="OPUNC01G10580.1"/>
    <property type="gene ID" value="OPUNC01G10580"/>
</dbReference>
<dbReference type="PANTHER" id="PTHR23155">
    <property type="entry name" value="DISEASE RESISTANCE PROTEIN RP"/>
    <property type="match status" value="1"/>
</dbReference>
<evidence type="ECO:0000313" key="12">
    <source>
        <dbReference type="Proteomes" id="UP000026962"/>
    </source>
</evidence>
<feature type="domain" description="Disease resistance N-terminal" evidence="8">
    <location>
        <begin position="42"/>
        <end position="125"/>
    </location>
</feature>
<dbReference type="GO" id="GO:0043531">
    <property type="term" value="F:ADP binding"/>
    <property type="evidence" value="ECO:0007669"/>
    <property type="project" value="InterPro"/>
</dbReference>
<keyword evidence="12" id="KW-1185">Reference proteome</keyword>
<dbReference type="OMA" id="HECNEMM"/>
<dbReference type="Pfam" id="PF00931">
    <property type="entry name" value="NB-ARC"/>
    <property type="match status" value="1"/>
</dbReference>
<evidence type="ECO:0000313" key="11">
    <source>
        <dbReference type="EnsemblPlants" id="OPUNC01G10580.1"/>
    </source>
</evidence>
<dbReference type="GO" id="GO:0002758">
    <property type="term" value="P:innate immune response-activating signaling pathway"/>
    <property type="evidence" value="ECO:0007669"/>
    <property type="project" value="UniProtKB-ARBA"/>
</dbReference>
<dbReference type="STRING" id="4537.A0A0E0JGV8"/>
<protein>
    <submittedName>
        <fullName evidence="11">Uncharacterized protein</fullName>
    </submittedName>
</protein>
<evidence type="ECO:0000256" key="5">
    <source>
        <dbReference type="ARBA" id="ARBA00022821"/>
    </source>
</evidence>
<dbReference type="InterPro" id="IPR055414">
    <property type="entry name" value="LRR_R13L4/SHOC2-like"/>
</dbReference>
<dbReference type="PRINTS" id="PR00364">
    <property type="entry name" value="DISEASERSIST"/>
</dbReference>
<evidence type="ECO:0000259" key="7">
    <source>
        <dbReference type="Pfam" id="PF00931"/>
    </source>
</evidence>
<dbReference type="InterPro" id="IPR002182">
    <property type="entry name" value="NB-ARC"/>
</dbReference>
<dbReference type="Gene3D" id="1.10.10.10">
    <property type="entry name" value="Winged helix-like DNA-binding domain superfamily/Winged helix DNA-binding domain"/>
    <property type="match status" value="1"/>
</dbReference>
<dbReference type="InterPro" id="IPR058922">
    <property type="entry name" value="WHD_DRP"/>
</dbReference>
<dbReference type="SUPFAM" id="SSF52058">
    <property type="entry name" value="L domain-like"/>
    <property type="match status" value="1"/>
</dbReference>
<evidence type="ECO:0000259" key="10">
    <source>
        <dbReference type="Pfam" id="PF23598"/>
    </source>
</evidence>
<dbReference type="InterPro" id="IPR042197">
    <property type="entry name" value="Apaf_helical"/>
</dbReference>
<proteinExistence type="inferred from homology"/>
<dbReference type="InterPro" id="IPR038005">
    <property type="entry name" value="RX-like_CC"/>
</dbReference>
<dbReference type="EnsemblPlants" id="OPUNC01G10580.1">
    <property type="protein sequence ID" value="OPUNC01G10580.1"/>
    <property type="gene ID" value="OPUNC01G10580"/>
</dbReference>
<dbReference type="InterPro" id="IPR027417">
    <property type="entry name" value="P-loop_NTPase"/>
</dbReference>
<dbReference type="GO" id="GO:0042742">
    <property type="term" value="P:defense response to bacterium"/>
    <property type="evidence" value="ECO:0007669"/>
    <property type="project" value="UniProtKB-ARBA"/>
</dbReference>
<dbReference type="InterPro" id="IPR032675">
    <property type="entry name" value="LRR_dom_sf"/>
</dbReference>
<evidence type="ECO:0000256" key="2">
    <source>
        <dbReference type="ARBA" id="ARBA00022614"/>
    </source>
</evidence>
<dbReference type="AlphaFoldDB" id="A0A0E0JGV8"/>
<keyword evidence="5" id="KW-0611">Plant defense</keyword>
<keyword evidence="4" id="KW-0547">Nucleotide-binding</keyword>
<name>A0A0E0JGV8_ORYPU</name>
<dbReference type="InterPro" id="IPR036388">
    <property type="entry name" value="WH-like_DNA-bd_sf"/>
</dbReference>
<dbReference type="Gene3D" id="3.80.10.10">
    <property type="entry name" value="Ribonuclease Inhibitor"/>
    <property type="match status" value="1"/>
</dbReference>
<dbReference type="Proteomes" id="UP000026962">
    <property type="component" value="Chromosome 1"/>
</dbReference>
<dbReference type="GO" id="GO:0009626">
    <property type="term" value="P:plant-type hypersensitive response"/>
    <property type="evidence" value="ECO:0007669"/>
    <property type="project" value="UniProtKB-ARBA"/>
</dbReference>
<keyword evidence="6" id="KW-0175">Coiled coil</keyword>
<reference evidence="11" key="1">
    <citation type="submission" date="2015-04" db="UniProtKB">
        <authorList>
            <consortium name="EnsemblPlants"/>
        </authorList>
    </citation>
    <scope>IDENTIFICATION</scope>
</reference>
<feature type="domain" description="Disease resistance R13L4/SHOC-2-like LRR" evidence="10">
    <location>
        <begin position="674"/>
        <end position="1037"/>
    </location>
</feature>
<dbReference type="Pfam" id="PF23598">
    <property type="entry name" value="LRR_14"/>
    <property type="match status" value="1"/>
</dbReference>
<sequence>MLKEVEFYRHIMVDSVVAKMVAVCRNHPNKPRAAVVSSTEGVVGILLRKLADFLSDKYVLLTGVRHEIQELKDDLESMNACLRDLAAAGDYDQTQQTRTWMKQVREVAYDAEDCIDSFRYHVGDRYHDEGLVAGWLRRTVIQPLETLRAMHKLAMEVQSLKARALKVSERRLRYKLEPPATVAWTGPSSGEYVSRSASPGRYGAYDDLDRRLPALNIDESRLVGVRSKTKAILKLLEDGGGGEDAVHPARRRKVVSIVGFGGLGKTTLAATVYNSPMVQGIQHRAFVTVSRNCDLRALLESLLKQLIQTPLMRDPRKYCGQESAGGDHDPLRGIETWDIPQLITQCSFQLDGKRYFVVLDDMWNLADWANLKVAFPNNDKQSRILITTRDRHVAESCCSDIYDRVHEMEPLPIQQSRKLFFTRVFQSNECPLQYKSLEKISEDILNKCGGLPLAIVSIGGMLARTENRTPAEWSKICASLGYGLGTDTALRGIRRILSLGYHDLPYHLKACFLYLSVFREGYEIKRGPLVRRWAAEGFISGTREWNLEEAAEKYLDEFVKRSIVTPTRVASSGVVRCCKVHDIMLEVVTAKCIQENFISFLGNNQHECNEMMASGHDTIRRLSIHSTQKPHGCDKIWEQYDDDNPAMKKNKKKKLKLGNKDEQDIMPSINFPCARSLLLLGCIVKPLPVINFAHLKLLRVLDLEGCRWLSNQDLHDICKLTLLRYLSLRDTGVSWLPKLVGRLEELMTLDIRETSIKVMPETIIRLGKLKHLLAGRYRHYTRTRRVKIFKPLEAMTLPCGLGRMRSLRTIAHVDVASSFLVMHELCELPWLTKLCTFNSEKGGNKWVQFAASLSKLSNSLRNLSIIHWCNGDIGLEAFMELTSPPIFLEKLYLWGRLSALPHWISHLSNLVDLSLRENFLDGEMVMELLGRLPSLLSLKLYHQSYMGRKLCIRENLFHRLKQLIVDNLPNLDELCFQGGAPELERLTLAFLKEPANGIVGIDKLPRLKEVEFFGHIIVDSVVEGMVGICRAHPNRPRVYRDDRPMEDSESSS</sequence>
<evidence type="ECO:0000256" key="3">
    <source>
        <dbReference type="ARBA" id="ARBA00022737"/>
    </source>
</evidence>
<dbReference type="Gene3D" id="1.20.5.4130">
    <property type="match status" value="1"/>
</dbReference>